<keyword evidence="8" id="KW-0805">Transcription regulation</keyword>
<keyword evidence="4" id="KW-0004">4Fe-4S</keyword>
<sequence length="106" mass="11301">MLATEIPTLSAPPACSDDPELFFPASSLHVAQAEAAKRVCAGCPARRDCLTFALTHAVHGIWGGTTEADRVRIQRAHGLPKRVAWTGAPLVRDDDTTTTTDSTSED</sequence>
<dbReference type="EMBL" id="CP002665">
    <property type="protein sequence ID" value="AEI11847.1"/>
    <property type="molecule type" value="Genomic_DNA"/>
</dbReference>
<dbReference type="Pfam" id="PF02467">
    <property type="entry name" value="Whib"/>
    <property type="match status" value="1"/>
</dbReference>
<evidence type="ECO:0000256" key="2">
    <source>
        <dbReference type="ARBA" id="ARBA00004496"/>
    </source>
</evidence>
<comment type="similarity">
    <text evidence="3">Belongs to the WhiB family.</text>
</comment>
<name>F8A2Z2_CELGA</name>
<dbReference type="GO" id="GO:0047134">
    <property type="term" value="F:protein-disulfide reductase [NAD(P)H] activity"/>
    <property type="evidence" value="ECO:0007669"/>
    <property type="project" value="TreeGrafter"/>
</dbReference>
<feature type="domain" description="4Fe-4S Wbl-type" evidence="12">
    <location>
        <begin position="14"/>
        <end position="72"/>
    </location>
</feature>
<dbReference type="STRING" id="593907.Celgi_1328"/>
<evidence type="ECO:0000256" key="8">
    <source>
        <dbReference type="ARBA" id="ARBA00023015"/>
    </source>
</evidence>
<dbReference type="HOGENOM" id="CLU_2218344_0_0_11"/>
<evidence type="ECO:0000313" key="13">
    <source>
        <dbReference type="EMBL" id="AEI11847.1"/>
    </source>
</evidence>
<keyword evidence="6" id="KW-0408">Iron</keyword>
<evidence type="ECO:0000256" key="5">
    <source>
        <dbReference type="ARBA" id="ARBA00022723"/>
    </source>
</evidence>
<dbReference type="InterPro" id="IPR003482">
    <property type="entry name" value="Whib"/>
</dbReference>
<keyword evidence="10" id="KW-1015">Disulfide bond</keyword>
<dbReference type="AlphaFoldDB" id="F8A2Z2"/>
<reference evidence="14" key="1">
    <citation type="submission" date="2011-04" db="EMBL/GenBank/DDBJ databases">
        <title>Complete sequence of Cellvibrio gilvus ATCC 13127.</title>
        <authorList>
            <person name="Lucas S."/>
            <person name="Han J."/>
            <person name="Lapidus A."/>
            <person name="Cheng J.-F."/>
            <person name="Goodwin L."/>
            <person name="Pitluck S."/>
            <person name="Peters L."/>
            <person name="Munk A."/>
            <person name="Detter J.C."/>
            <person name="Han C."/>
            <person name="Tapia R."/>
            <person name="Land M."/>
            <person name="Hauser L."/>
            <person name="Kyrpides N."/>
            <person name="Ivanova N."/>
            <person name="Ovchinnikova G."/>
            <person name="Pagani I."/>
            <person name="Mead D."/>
            <person name="Brumm P."/>
            <person name="Woyke T."/>
        </authorList>
    </citation>
    <scope>NUCLEOTIDE SEQUENCE [LARGE SCALE GENOMIC DNA]</scope>
    <source>
        <strain evidence="14">ATCC 13127 / NRRL B-14078</strain>
    </source>
</reference>
<dbReference type="GO" id="GO:0045892">
    <property type="term" value="P:negative regulation of DNA-templated transcription"/>
    <property type="evidence" value="ECO:0007669"/>
    <property type="project" value="TreeGrafter"/>
</dbReference>
<gene>
    <name evidence="13" type="ordered locus">Celgi_1328</name>
</gene>
<evidence type="ECO:0000313" key="14">
    <source>
        <dbReference type="Proteomes" id="UP000000485"/>
    </source>
</evidence>
<organism evidence="13 14">
    <name type="scientific">Cellulomonas gilvus (strain ATCC 13127 / NRRL B-14078)</name>
    <name type="common">Cellvibrio gilvus</name>
    <dbReference type="NCBI Taxonomy" id="593907"/>
    <lineage>
        <taxon>Bacteria</taxon>
        <taxon>Bacillati</taxon>
        <taxon>Actinomycetota</taxon>
        <taxon>Actinomycetes</taxon>
        <taxon>Micrococcales</taxon>
        <taxon>Cellulomonadaceae</taxon>
        <taxon>Cellulomonas</taxon>
    </lineage>
</organism>
<evidence type="ECO:0000256" key="7">
    <source>
        <dbReference type="ARBA" id="ARBA00023014"/>
    </source>
</evidence>
<keyword evidence="9" id="KW-0238">DNA-binding</keyword>
<dbReference type="PROSITE" id="PS51674">
    <property type="entry name" value="4FE4S_WBL"/>
    <property type="match status" value="1"/>
</dbReference>
<comment type="subcellular location">
    <subcellularLocation>
        <location evidence="2">Cytoplasm</location>
    </subcellularLocation>
</comment>
<dbReference type="GO" id="GO:0003677">
    <property type="term" value="F:DNA binding"/>
    <property type="evidence" value="ECO:0007669"/>
    <property type="project" value="UniProtKB-KW"/>
</dbReference>
<keyword evidence="5" id="KW-0479">Metal-binding</keyword>
<evidence type="ECO:0000256" key="3">
    <source>
        <dbReference type="ARBA" id="ARBA00006597"/>
    </source>
</evidence>
<keyword evidence="11" id="KW-0804">Transcription</keyword>
<keyword evidence="7" id="KW-0411">Iron-sulfur</keyword>
<evidence type="ECO:0000256" key="6">
    <source>
        <dbReference type="ARBA" id="ARBA00023004"/>
    </source>
</evidence>
<dbReference type="InterPro" id="IPR034768">
    <property type="entry name" value="4FE4S_WBL"/>
</dbReference>
<evidence type="ECO:0000256" key="1">
    <source>
        <dbReference type="ARBA" id="ARBA00001966"/>
    </source>
</evidence>
<evidence type="ECO:0000256" key="4">
    <source>
        <dbReference type="ARBA" id="ARBA00022485"/>
    </source>
</evidence>
<proteinExistence type="inferred from homology"/>
<dbReference type="PANTHER" id="PTHR38839">
    <property type="entry name" value="TRANSCRIPTIONAL REGULATOR WHID-RELATED"/>
    <property type="match status" value="1"/>
</dbReference>
<dbReference type="KEGG" id="cga:Celgi_1328"/>
<dbReference type="Proteomes" id="UP000000485">
    <property type="component" value="Chromosome"/>
</dbReference>
<evidence type="ECO:0000256" key="10">
    <source>
        <dbReference type="ARBA" id="ARBA00023157"/>
    </source>
</evidence>
<dbReference type="GO" id="GO:0046872">
    <property type="term" value="F:metal ion binding"/>
    <property type="evidence" value="ECO:0007669"/>
    <property type="project" value="UniProtKB-KW"/>
</dbReference>
<keyword evidence="14" id="KW-1185">Reference proteome</keyword>
<protein>
    <submittedName>
        <fullName evidence="13">Transcription factor WhiB</fullName>
    </submittedName>
</protein>
<accession>F8A2Z2</accession>
<dbReference type="GO" id="GO:0051539">
    <property type="term" value="F:4 iron, 4 sulfur cluster binding"/>
    <property type="evidence" value="ECO:0007669"/>
    <property type="project" value="UniProtKB-KW"/>
</dbReference>
<dbReference type="GO" id="GO:0045454">
    <property type="term" value="P:cell redox homeostasis"/>
    <property type="evidence" value="ECO:0007669"/>
    <property type="project" value="TreeGrafter"/>
</dbReference>
<evidence type="ECO:0000256" key="9">
    <source>
        <dbReference type="ARBA" id="ARBA00023125"/>
    </source>
</evidence>
<dbReference type="RefSeq" id="WP_013883366.1">
    <property type="nucleotide sequence ID" value="NC_015671.1"/>
</dbReference>
<comment type="cofactor">
    <cofactor evidence="1">
        <name>[4Fe-4S] cluster</name>
        <dbReference type="ChEBI" id="CHEBI:49883"/>
    </cofactor>
</comment>
<dbReference type="GO" id="GO:0005737">
    <property type="term" value="C:cytoplasm"/>
    <property type="evidence" value="ECO:0007669"/>
    <property type="project" value="UniProtKB-SubCell"/>
</dbReference>
<evidence type="ECO:0000256" key="11">
    <source>
        <dbReference type="ARBA" id="ARBA00023163"/>
    </source>
</evidence>
<evidence type="ECO:0000259" key="12">
    <source>
        <dbReference type="PROSITE" id="PS51674"/>
    </source>
</evidence>